<organism evidence="1 2">
    <name type="scientific">Helicocarpus griseus UAMH5409</name>
    <dbReference type="NCBI Taxonomy" id="1447875"/>
    <lineage>
        <taxon>Eukaryota</taxon>
        <taxon>Fungi</taxon>
        <taxon>Dikarya</taxon>
        <taxon>Ascomycota</taxon>
        <taxon>Pezizomycotina</taxon>
        <taxon>Eurotiomycetes</taxon>
        <taxon>Eurotiomycetidae</taxon>
        <taxon>Onygenales</taxon>
        <taxon>Ajellomycetaceae</taxon>
        <taxon>Helicocarpus</taxon>
    </lineage>
</organism>
<dbReference type="OrthoDB" id="4206807at2759"/>
<keyword evidence="2" id="KW-1185">Reference proteome</keyword>
<reference evidence="1 2" key="1">
    <citation type="submission" date="2017-10" db="EMBL/GenBank/DDBJ databases">
        <title>Comparative genomics in systemic dimorphic fungi from Ajellomycetaceae.</title>
        <authorList>
            <person name="Munoz J.F."/>
            <person name="Mcewen J.G."/>
            <person name="Clay O.K."/>
            <person name="Cuomo C.A."/>
        </authorList>
    </citation>
    <scope>NUCLEOTIDE SEQUENCE [LARGE SCALE GENOMIC DNA]</scope>
    <source>
        <strain evidence="1 2">UAMH5409</strain>
    </source>
</reference>
<protein>
    <submittedName>
        <fullName evidence="1">Uncharacterized protein</fullName>
    </submittedName>
</protein>
<dbReference type="Proteomes" id="UP000223968">
    <property type="component" value="Unassembled WGS sequence"/>
</dbReference>
<proteinExistence type="predicted"/>
<dbReference type="AlphaFoldDB" id="A0A2B7WEN0"/>
<dbReference type="EMBL" id="PDNB01000425">
    <property type="protein sequence ID" value="PGG95058.1"/>
    <property type="molecule type" value="Genomic_DNA"/>
</dbReference>
<sequence>MTLWPMATSSQSLSMLNLEELLGKHKHAFVYKGLADCRNIIQTEVSGNGEDDRGELLVMVSASDKMRDQLRSVVRDFLHDKVTMSKLEFQPH</sequence>
<name>A0A2B7WEN0_9EURO</name>
<accession>A0A2B7WEN0</accession>
<comment type="caution">
    <text evidence="1">The sequence shown here is derived from an EMBL/GenBank/DDBJ whole genome shotgun (WGS) entry which is preliminary data.</text>
</comment>
<gene>
    <name evidence="1" type="ORF">AJ79_10293</name>
</gene>
<dbReference type="STRING" id="1447875.A0A2B7WEN0"/>
<evidence type="ECO:0000313" key="2">
    <source>
        <dbReference type="Proteomes" id="UP000223968"/>
    </source>
</evidence>
<evidence type="ECO:0000313" key="1">
    <source>
        <dbReference type="EMBL" id="PGG95058.1"/>
    </source>
</evidence>